<feature type="transmembrane region" description="Helical" evidence="6">
    <location>
        <begin position="323"/>
        <end position="343"/>
    </location>
</feature>
<dbReference type="PANTHER" id="PTHR10422:SF18">
    <property type="entry name" value="CYTOCHROME C OXIDASE SUBUNIT 1"/>
    <property type="match status" value="1"/>
</dbReference>
<evidence type="ECO:0000256" key="3">
    <source>
        <dbReference type="ARBA" id="ARBA00022989"/>
    </source>
</evidence>
<dbReference type="NCBIfam" id="NF041895">
    <property type="entry name" value="choice_anch_V"/>
    <property type="match status" value="1"/>
</dbReference>
<dbReference type="EC" id="1.9.3.1" evidence="8"/>
<dbReference type="InterPro" id="IPR023615">
    <property type="entry name" value="Cyt_c_Oxase_su1_BS"/>
</dbReference>
<feature type="transmembrane region" description="Helical" evidence="6">
    <location>
        <begin position="628"/>
        <end position="647"/>
    </location>
</feature>
<keyword evidence="5" id="KW-0408">Iron</keyword>
<feature type="domain" description="Cytochrome oxidase subunit I profile" evidence="7">
    <location>
        <begin position="228"/>
        <end position="743"/>
    </location>
</feature>
<evidence type="ECO:0000259" key="7">
    <source>
        <dbReference type="PROSITE" id="PS50855"/>
    </source>
</evidence>
<feature type="transmembrane region" description="Helical" evidence="6">
    <location>
        <begin position="597"/>
        <end position="616"/>
    </location>
</feature>
<comment type="similarity">
    <text evidence="5">Belongs to the heme-copper respiratory oxidase family.</text>
</comment>
<dbReference type="PRINTS" id="PR01165">
    <property type="entry name" value="CYCOXIDASEI"/>
</dbReference>
<reference evidence="8" key="1">
    <citation type="journal article" date="2014" name="Genome Biol. Evol.">
        <title>Pangenome evidence for extensive interdomain horizontal transfer affecting lineage core and shell genes in uncultured planktonic thaumarchaeota and euryarchaeota.</title>
        <authorList>
            <person name="Deschamps P."/>
            <person name="Zivanovic Y."/>
            <person name="Moreira D."/>
            <person name="Rodriguez-Valera F."/>
            <person name="Lopez-Garcia P."/>
        </authorList>
    </citation>
    <scope>NUCLEOTIDE SEQUENCE</scope>
</reference>
<keyword evidence="5" id="KW-0249">Electron transport</keyword>
<feature type="transmembrane region" description="Helical" evidence="6">
    <location>
        <begin position="486"/>
        <end position="507"/>
    </location>
</feature>
<dbReference type="GO" id="GO:0016491">
    <property type="term" value="F:oxidoreductase activity"/>
    <property type="evidence" value="ECO:0007669"/>
    <property type="project" value="UniProtKB-KW"/>
</dbReference>
<name>A0A075FUI9_9EURY</name>
<dbReference type="Gene3D" id="2.60.40.4060">
    <property type="entry name" value="Reeler domain"/>
    <property type="match status" value="1"/>
</dbReference>
<evidence type="ECO:0000256" key="6">
    <source>
        <dbReference type="SAM" id="Phobius"/>
    </source>
</evidence>
<evidence type="ECO:0000256" key="5">
    <source>
        <dbReference type="RuleBase" id="RU000370"/>
    </source>
</evidence>
<dbReference type="AlphaFoldDB" id="A0A075FUI9"/>
<dbReference type="InterPro" id="IPR000883">
    <property type="entry name" value="Cyt_C_Oxase_1"/>
</dbReference>
<dbReference type="InterPro" id="IPR042307">
    <property type="entry name" value="Reeler_sf"/>
</dbReference>
<dbReference type="PROSITE" id="PS00077">
    <property type="entry name" value="COX1_CUB"/>
    <property type="match status" value="1"/>
</dbReference>
<dbReference type="EMBL" id="KF900436">
    <property type="protein sequence ID" value="AIE95013.1"/>
    <property type="molecule type" value="Genomic_DNA"/>
</dbReference>
<dbReference type="GO" id="GO:0009060">
    <property type="term" value="P:aerobic respiration"/>
    <property type="evidence" value="ECO:0007669"/>
    <property type="project" value="InterPro"/>
</dbReference>
<feature type="transmembrane region" description="Helical" evidence="6">
    <location>
        <begin position="558"/>
        <end position="577"/>
    </location>
</feature>
<keyword evidence="2 5" id="KW-0812">Transmembrane</keyword>
<evidence type="ECO:0000256" key="1">
    <source>
        <dbReference type="ARBA" id="ARBA00004141"/>
    </source>
</evidence>
<dbReference type="GO" id="GO:0022904">
    <property type="term" value="P:respiratory electron transport chain"/>
    <property type="evidence" value="ECO:0007669"/>
    <property type="project" value="TreeGrafter"/>
</dbReference>
<accession>A0A075FUI9</accession>
<proteinExistence type="inferred from homology"/>
<feature type="transmembrane region" description="Helical" evidence="6">
    <location>
        <begin position="454"/>
        <end position="474"/>
    </location>
</feature>
<dbReference type="GO" id="GO:0016020">
    <property type="term" value="C:membrane"/>
    <property type="evidence" value="ECO:0007669"/>
    <property type="project" value="UniProtKB-SubCell"/>
</dbReference>
<feature type="transmembrane region" description="Helical" evidence="6">
    <location>
        <begin position="363"/>
        <end position="391"/>
    </location>
</feature>
<feature type="transmembrane region" description="Helical" evidence="6">
    <location>
        <begin position="403"/>
        <end position="431"/>
    </location>
</feature>
<dbReference type="SUPFAM" id="SSF81442">
    <property type="entry name" value="Cytochrome c oxidase subunit I-like"/>
    <property type="match status" value="1"/>
</dbReference>
<feature type="transmembrane region" description="Helical" evidence="6">
    <location>
        <begin position="240"/>
        <end position="259"/>
    </location>
</feature>
<dbReference type="InterPro" id="IPR023616">
    <property type="entry name" value="Cyt_c_oxase-like_su1_dom"/>
</dbReference>
<keyword evidence="5" id="KW-0813">Transport</keyword>
<keyword evidence="5" id="KW-0479">Metal-binding</keyword>
<feature type="transmembrane region" description="Helical" evidence="6">
    <location>
        <begin position="279"/>
        <end position="303"/>
    </location>
</feature>
<evidence type="ECO:0000256" key="4">
    <source>
        <dbReference type="ARBA" id="ARBA00023136"/>
    </source>
</evidence>
<keyword evidence="8" id="KW-0560">Oxidoreductase</keyword>
<keyword evidence="3 6" id="KW-1133">Transmembrane helix</keyword>
<dbReference type="GO" id="GO:0020037">
    <property type="term" value="F:heme binding"/>
    <property type="evidence" value="ECO:0007669"/>
    <property type="project" value="InterPro"/>
</dbReference>
<dbReference type="PROSITE" id="PS50855">
    <property type="entry name" value="COX1"/>
    <property type="match status" value="1"/>
</dbReference>
<feature type="transmembrane region" description="Helical" evidence="6">
    <location>
        <begin position="681"/>
        <end position="702"/>
    </location>
</feature>
<keyword evidence="5" id="KW-0349">Heme</keyword>
<dbReference type="InterPro" id="IPR036927">
    <property type="entry name" value="Cyt_c_oxase-like_su1_sf"/>
</dbReference>
<comment type="subcellular location">
    <subcellularLocation>
        <location evidence="1">Membrane</location>
        <topology evidence="1">Multi-pass membrane protein</topology>
    </subcellularLocation>
</comment>
<dbReference type="GO" id="GO:0004129">
    <property type="term" value="F:cytochrome-c oxidase activity"/>
    <property type="evidence" value="ECO:0007669"/>
    <property type="project" value="InterPro"/>
</dbReference>
<dbReference type="Pfam" id="PF00115">
    <property type="entry name" value="COX1"/>
    <property type="match status" value="1"/>
</dbReference>
<sequence>MGSKASVMSRRLVVFAVLAFAMVIVPVVTSVPSGIDHSLVKNGCNCHDGGGASDSVTASIEGVPESYNGSESYTLTVSFTGGPGTEGNENVGGFNLWASGGTFASLDSSTQLKNPNDITHTLEGNNQRSWTLEWTAPADNDSDVDFMLHVNSVNGDGVASSADKWNRAEVTSFGVGEPPIEPADPFKVLATLIVVSAVLLSIVVLYVFYRNNPEGFEWERFAPWITEWLTSTDHKKIGTLYFVQGLFFLGVGGIMALMMRVQLASPGNEFISQDYYNQFFTLHGTTMIFLAAMPLIAGFANWIVPLQIGAPDLAFPRLNALSFWLQPVAALLIFTGVFSGAGADTGWTGYAPYVVTENTHAGVSMWAAGQIMLVASSTLTGINFLTTMAVMRAPGMGWFQMPLFTWSILVANLMLFLSIPAFGVGLIQVYLDRTIATAFYDVSSGGDPLLWSHLFWYFGHPEVYVVIVPAFGVISEVIATSARRSIFGYKSMVYAMAGIGLVSFIVYGHHMFTSGMSPALRFITMLTTMLVAVPTGIKIFNWLKTMHGGSLVYRTHTLWTLGFLVTFTLGGISGMFFPSMALDVHLHETYFVVAHFHYVLVGGTVFGFFAAIYYWYPKMTGRMLDERLGVLHFLTAFISYNALFWPMHRLGVVGMIRRTHTYYITTDDFQALPEWAADWNMLISVSAFLFFASNLLLVVNMIKSLIRGEKAPADPWGGWSFEWMTSSPPPTPSFDPHNLPELKDANEHVANEPSRLGQMFRRLMVDDDASEGGSH</sequence>
<evidence type="ECO:0000313" key="8">
    <source>
        <dbReference type="EMBL" id="AIE95013.1"/>
    </source>
</evidence>
<dbReference type="PANTHER" id="PTHR10422">
    <property type="entry name" value="CYTOCHROME C OXIDASE SUBUNIT 1"/>
    <property type="match status" value="1"/>
</dbReference>
<keyword evidence="5" id="KW-0679">Respiratory chain</keyword>
<keyword evidence="4 6" id="KW-0472">Membrane</keyword>
<gene>
    <name evidence="8" type="primary">coxA</name>
</gene>
<feature type="transmembrane region" description="Helical" evidence="6">
    <location>
        <begin position="188"/>
        <end position="209"/>
    </location>
</feature>
<dbReference type="Gene3D" id="1.20.210.10">
    <property type="entry name" value="Cytochrome c oxidase-like, subunit I domain"/>
    <property type="match status" value="1"/>
</dbReference>
<organism evidence="8">
    <name type="scientific">uncultured marine group II/III euryarchaeote AD1000_55_C01</name>
    <dbReference type="NCBI Taxonomy" id="1457784"/>
    <lineage>
        <taxon>Archaea</taxon>
        <taxon>Methanobacteriati</taxon>
        <taxon>Methanobacteriota</taxon>
        <taxon>environmental samples</taxon>
    </lineage>
</organism>
<feature type="transmembrane region" description="Helical" evidence="6">
    <location>
        <begin position="519"/>
        <end position="537"/>
    </location>
</feature>
<protein>
    <submittedName>
        <fullName evidence="8">Cytochrome c oxidase polypeptide I (CoxA)</fullName>
        <ecNumber evidence="8">1.9.3.1</ecNumber>
    </submittedName>
</protein>
<dbReference type="GO" id="GO:0015990">
    <property type="term" value="P:electron transport coupled proton transport"/>
    <property type="evidence" value="ECO:0007669"/>
    <property type="project" value="TreeGrafter"/>
</dbReference>
<evidence type="ECO:0000256" key="2">
    <source>
        <dbReference type="ARBA" id="ARBA00022692"/>
    </source>
</evidence>